<name>U5E453_NOCAS</name>
<evidence type="ECO:0000313" key="2">
    <source>
        <dbReference type="EMBL" id="GAD83682.1"/>
    </source>
</evidence>
<reference evidence="2 3" key="1">
    <citation type="journal article" date="2014" name="BMC Genomics">
        <title>Genome based analysis of type-I polyketide synthase and nonribosomal peptide synthetase gene clusters in seven strains of five representative Nocardia species.</title>
        <authorList>
            <person name="Komaki H."/>
            <person name="Ichikawa N."/>
            <person name="Hosoyama A."/>
            <person name="Takahashi-Nakaguchi A."/>
            <person name="Matsuzawa T."/>
            <person name="Suzuki K."/>
            <person name="Fujita N."/>
            <person name="Gonoi T."/>
        </authorList>
    </citation>
    <scope>NUCLEOTIDE SEQUENCE [LARGE SCALE GENOMIC DNA]</scope>
    <source>
        <strain evidence="2 3">NBRC 15531</strain>
    </source>
</reference>
<sequence length="175" mass="19142">MSRRIAPALVTAAMGGLVACGVTESTSVKSNDVPLTFDPCTDLVSGFVEQYSMRTPGRPTMEYNNIPGCEYKRTVAEHSKVFVALYNPSEVSANEAGLPPTRKVAISGYPAEISGWREAPAQAGKYLCSTKVELNELRLMVYYSDGLLPLPDEDYSCRRATEMSDDLIEMVMGQK</sequence>
<accession>U5E453</accession>
<dbReference type="STRING" id="1824.SAMN05444423_101982"/>
<evidence type="ECO:0000256" key="1">
    <source>
        <dbReference type="SAM" id="SignalP"/>
    </source>
</evidence>
<feature type="chain" id="PRO_5039119047" description="DUF3558 domain-containing protein" evidence="1">
    <location>
        <begin position="20"/>
        <end position="175"/>
    </location>
</feature>
<dbReference type="EMBL" id="BAFO02000020">
    <property type="protein sequence ID" value="GAD83682.1"/>
    <property type="molecule type" value="Genomic_DNA"/>
</dbReference>
<feature type="signal peptide" evidence="1">
    <location>
        <begin position="1"/>
        <end position="19"/>
    </location>
</feature>
<dbReference type="AlphaFoldDB" id="U5E453"/>
<proteinExistence type="predicted"/>
<organism evidence="2 3">
    <name type="scientific">Nocardia asteroides NBRC 15531</name>
    <dbReference type="NCBI Taxonomy" id="1110697"/>
    <lineage>
        <taxon>Bacteria</taxon>
        <taxon>Bacillati</taxon>
        <taxon>Actinomycetota</taxon>
        <taxon>Actinomycetes</taxon>
        <taxon>Mycobacteriales</taxon>
        <taxon>Nocardiaceae</taxon>
        <taxon>Nocardia</taxon>
    </lineage>
</organism>
<gene>
    <name evidence="2" type="ORF">NCAST_20_02510</name>
</gene>
<evidence type="ECO:0000313" key="3">
    <source>
        <dbReference type="Proteomes" id="UP000017048"/>
    </source>
</evidence>
<keyword evidence="3" id="KW-1185">Reference proteome</keyword>
<dbReference type="Proteomes" id="UP000017048">
    <property type="component" value="Unassembled WGS sequence"/>
</dbReference>
<dbReference type="OrthoDB" id="4555480at2"/>
<dbReference type="RefSeq" id="WP_022566173.1">
    <property type="nucleotide sequence ID" value="NZ_BAFO02000020.1"/>
</dbReference>
<dbReference type="GeneID" id="91513751"/>
<keyword evidence="1" id="KW-0732">Signal</keyword>
<comment type="caution">
    <text evidence="2">The sequence shown here is derived from an EMBL/GenBank/DDBJ whole genome shotgun (WGS) entry which is preliminary data.</text>
</comment>
<dbReference type="PROSITE" id="PS51257">
    <property type="entry name" value="PROKAR_LIPOPROTEIN"/>
    <property type="match status" value="1"/>
</dbReference>
<evidence type="ECO:0008006" key="4">
    <source>
        <dbReference type="Google" id="ProtNLM"/>
    </source>
</evidence>
<protein>
    <recommendedName>
        <fullName evidence="4">DUF3558 domain-containing protein</fullName>
    </recommendedName>
</protein>